<evidence type="ECO:0000256" key="3">
    <source>
        <dbReference type="ARBA" id="ARBA00022691"/>
    </source>
</evidence>
<reference evidence="7 8" key="1">
    <citation type="submission" date="2016-10" db="EMBL/GenBank/DDBJ databases">
        <authorList>
            <person name="de Groot N.N."/>
        </authorList>
    </citation>
    <scope>NUCLEOTIDE SEQUENCE [LARGE SCALE GENOMIC DNA]</scope>
    <source>
        <strain evidence="7 8">DSM 45610</strain>
    </source>
</reference>
<keyword evidence="3 5" id="KW-0949">S-adenosyl-L-methionine</keyword>
<dbReference type="GO" id="GO:0032259">
    <property type="term" value="P:methylation"/>
    <property type="evidence" value="ECO:0007669"/>
    <property type="project" value="UniProtKB-KW"/>
</dbReference>
<dbReference type="AlphaFoldDB" id="A0A1H2W8A9"/>
<accession>A0A1H2W8A9</accession>
<keyword evidence="4 5" id="KW-0093">Biotin biosynthesis</keyword>
<dbReference type="Gene3D" id="3.40.50.150">
    <property type="entry name" value="Vaccinia Virus protein VP39"/>
    <property type="match status" value="1"/>
</dbReference>
<dbReference type="NCBIfam" id="TIGR02072">
    <property type="entry name" value="BioC"/>
    <property type="match status" value="1"/>
</dbReference>
<dbReference type="CDD" id="cd02440">
    <property type="entry name" value="AdoMet_MTases"/>
    <property type="match status" value="1"/>
</dbReference>
<dbReference type="PANTHER" id="PTHR43861:SF1">
    <property type="entry name" value="TRANS-ACONITATE 2-METHYLTRANSFERASE"/>
    <property type="match status" value="1"/>
</dbReference>
<evidence type="ECO:0000256" key="4">
    <source>
        <dbReference type="ARBA" id="ARBA00022756"/>
    </source>
</evidence>
<dbReference type="RefSeq" id="WP_177167936.1">
    <property type="nucleotide sequence ID" value="NZ_FNNQ01000006.1"/>
</dbReference>
<dbReference type="HAMAP" id="MF_00835">
    <property type="entry name" value="BioC"/>
    <property type="match status" value="1"/>
</dbReference>
<dbReference type="EC" id="2.1.1.197" evidence="5"/>
<organism evidence="7 8">
    <name type="scientific">Marininema mesophilum</name>
    <dbReference type="NCBI Taxonomy" id="1048340"/>
    <lineage>
        <taxon>Bacteria</taxon>
        <taxon>Bacillati</taxon>
        <taxon>Bacillota</taxon>
        <taxon>Bacilli</taxon>
        <taxon>Bacillales</taxon>
        <taxon>Thermoactinomycetaceae</taxon>
        <taxon>Marininema</taxon>
    </lineage>
</organism>
<dbReference type="GO" id="GO:0009102">
    <property type="term" value="P:biotin biosynthetic process"/>
    <property type="evidence" value="ECO:0007669"/>
    <property type="project" value="UniProtKB-UniRule"/>
</dbReference>
<dbReference type="InterPro" id="IPR025714">
    <property type="entry name" value="Methyltranfer_dom"/>
</dbReference>
<evidence type="ECO:0000256" key="5">
    <source>
        <dbReference type="HAMAP-Rule" id="MF_00835"/>
    </source>
</evidence>
<evidence type="ECO:0000313" key="8">
    <source>
        <dbReference type="Proteomes" id="UP000198534"/>
    </source>
</evidence>
<dbReference type="SUPFAM" id="SSF53335">
    <property type="entry name" value="S-adenosyl-L-methionine-dependent methyltransferases"/>
    <property type="match status" value="1"/>
</dbReference>
<dbReference type="UniPathway" id="UPA00078"/>
<protein>
    <recommendedName>
        <fullName evidence="5">Malonyl-[acyl-carrier protein] O-methyltransferase</fullName>
        <shortName evidence="5">Malonyl-ACP O-methyltransferase</shortName>
        <ecNumber evidence="5">2.1.1.197</ecNumber>
    </recommendedName>
    <alternativeName>
        <fullName evidence="5">Biotin synthesis protein BioC</fullName>
    </alternativeName>
</protein>
<dbReference type="Pfam" id="PF13847">
    <property type="entry name" value="Methyltransf_31"/>
    <property type="match status" value="1"/>
</dbReference>
<keyword evidence="2 5" id="KW-0808">Transferase</keyword>
<dbReference type="EMBL" id="FNNQ01000006">
    <property type="protein sequence ID" value="SDW76279.1"/>
    <property type="molecule type" value="Genomic_DNA"/>
</dbReference>
<dbReference type="STRING" id="1048340.SAMN05444487_10635"/>
<keyword evidence="1 5" id="KW-0489">Methyltransferase</keyword>
<proteinExistence type="inferred from homology"/>
<dbReference type="InterPro" id="IPR029063">
    <property type="entry name" value="SAM-dependent_MTases_sf"/>
</dbReference>
<comment type="similarity">
    <text evidence="5">Belongs to the methyltransferase superfamily.</text>
</comment>
<dbReference type="GO" id="GO:0102130">
    <property type="term" value="F:malonyl-CoA methyltransferase activity"/>
    <property type="evidence" value="ECO:0007669"/>
    <property type="project" value="UniProtKB-EC"/>
</dbReference>
<comment type="pathway">
    <text evidence="5">Cofactor biosynthesis; biotin biosynthesis.</text>
</comment>
<comment type="catalytic activity">
    <reaction evidence="5">
        <text>malonyl-[ACP] + S-adenosyl-L-methionine = malonyl-[ACP] methyl ester + S-adenosyl-L-homocysteine</text>
        <dbReference type="Rhea" id="RHEA:17105"/>
        <dbReference type="Rhea" id="RHEA-COMP:9623"/>
        <dbReference type="Rhea" id="RHEA-COMP:9954"/>
        <dbReference type="ChEBI" id="CHEBI:57856"/>
        <dbReference type="ChEBI" id="CHEBI:59789"/>
        <dbReference type="ChEBI" id="CHEBI:78449"/>
        <dbReference type="ChEBI" id="CHEBI:78845"/>
        <dbReference type="EC" id="2.1.1.197"/>
    </reaction>
</comment>
<dbReference type="GO" id="GO:0010340">
    <property type="term" value="F:carboxyl-O-methyltransferase activity"/>
    <property type="evidence" value="ECO:0007669"/>
    <property type="project" value="UniProtKB-UniRule"/>
</dbReference>
<evidence type="ECO:0000256" key="1">
    <source>
        <dbReference type="ARBA" id="ARBA00022603"/>
    </source>
</evidence>
<gene>
    <name evidence="5" type="primary">bioC</name>
    <name evidence="7" type="ORF">SAMN05444487_10635</name>
</gene>
<dbReference type="PANTHER" id="PTHR43861">
    <property type="entry name" value="TRANS-ACONITATE 2-METHYLTRANSFERASE-RELATED"/>
    <property type="match status" value="1"/>
</dbReference>
<evidence type="ECO:0000256" key="2">
    <source>
        <dbReference type="ARBA" id="ARBA00022679"/>
    </source>
</evidence>
<dbReference type="Proteomes" id="UP000198534">
    <property type="component" value="Unassembled WGS sequence"/>
</dbReference>
<evidence type="ECO:0000259" key="6">
    <source>
        <dbReference type="Pfam" id="PF13847"/>
    </source>
</evidence>
<feature type="domain" description="Methyltransferase" evidence="6">
    <location>
        <begin position="43"/>
        <end position="150"/>
    </location>
</feature>
<evidence type="ECO:0000313" key="7">
    <source>
        <dbReference type="EMBL" id="SDW76279.1"/>
    </source>
</evidence>
<name>A0A1H2W8A9_9BACL</name>
<dbReference type="InterPro" id="IPR011814">
    <property type="entry name" value="BioC"/>
</dbReference>
<sequence>MIDNAAVSLRFGCASLTYDQHASVQREMAIELIERIRGIPLGKGKRILEIGCGTGYLTEKLLGMFPDATITALDISWEMVERAKKCVGKQVTFSIRDAEQMDWEKEGPFDLIVSNAAVQWFSQPDETFSHLIRGLSKGGWFIASTFGAKTFNELHTLFREVEEERGLPFEQHGLALQGRGEWEKRMVGAGFTDTQTIAQTYLANYEHARGFVRAIRGMGATHSESNHSLIAAGRLLSEVLRRYDLRYPSDDGVYATYEGLWMWGRR</sequence>
<comment type="function">
    <text evidence="5">Converts the free carboxyl group of a malonyl-thioester to its methyl ester by transfer of a methyl group from S-adenosyl-L-methionine (SAM). It allows to synthesize pimeloyl-ACP via the fatty acid synthetic pathway.</text>
</comment>
<keyword evidence="8" id="KW-1185">Reference proteome</keyword>